<organism evidence="2 3">
    <name type="scientific">Dibothriocephalus latus</name>
    <name type="common">Fish tapeworm</name>
    <name type="synonym">Diphyllobothrium latum</name>
    <dbReference type="NCBI Taxonomy" id="60516"/>
    <lineage>
        <taxon>Eukaryota</taxon>
        <taxon>Metazoa</taxon>
        <taxon>Spiralia</taxon>
        <taxon>Lophotrochozoa</taxon>
        <taxon>Platyhelminthes</taxon>
        <taxon>Cestoda</taxon>
        <taxon>Eucestoda</taxon>
        <taxon>Diphyllobothriidea</taxon>
        <taxon>Diphyllobothriidae</taxon>
        <taxon>Dibothriocephalus</taxon>
    </lineage>
</organism>
<gene>
    <name evidence="2" type="ORF">DILT_LOCUS3306</name>
</gene>
<evidence type="ECO:0000313" key="2">
    <source>
        <dbReference type="EMBL" id="VDK82072.1"/>
    </source>
</evidence>
<feature type="compositionally biased region" description="Basic and acidic residues" evidence="1">
    <location>
        <begin position="1305"/>
        <end position="1316"/>
    </location>
</feature>
<feature type="region of interest" description="Disordered" evidence="1">
    <location>
        <begin position="1"/>
        <end position="48"/>
    </location>
</feature>
<feature type="region of interest" description="Disordered" evidence="1">
    <location>
        <begin position="804"/>
        <end position="851"/>
    </location>
</feature>
<reference evidence="2 3" key="1">
    <citation type="submission" date="2018-11" db="EMBL/GenBank/DDBJ databases">
        <authorList>
            <consortium name="Pathogen Informatics"/>
        </authorList>
    </citation>
    <scope>NUCLEOTIDE SEQUENCE [LARGE SCALE GENOMIC DNA]</scope>
</reference>
<feature type="compositionally biased region" description="Polar residues" evidence="1">
    <location>
        <begin position="804"/>
        <end position="814"/>
    </location>
</feature>
<name>A0A3P6T2F3_DIBLA</name>
<dbReference type="GO" id="GO:0036396">
    <property type="term" value="C:RNA N6-methyladenosine methyltransferase complex"/>
    <property type="evidence" value="ECO:0007669"/>
    <property type="project" value="TreeGrafter"/>
</dbReference>
<dbReference type="EMBL" id="UYRU01043447">
    <property type="protein sequence ID" value="VDK82072.1"/>
    <property type="molecule type" value="Genomic_DNA"/>
</dbReference>
<dbReference type="InterPro" id="IPR026736">
    <property type="entry name" value="Virilizer"/>
</dbReference>
<protein>
    <submittedName>
        <fullName evidence="2">Uncharacterized protein</fullName>
    </submittedName>
</protein>
<accession>A0A3P6T2F3</accession>
<dbReference type="OrthoDB" id="6287100at2759"/>
<feature type="region of interest" description="Disordered" evidence="1">
    <location>
        <begin position="1305"/>
        <end position="1325"/>
    </location>
</feature>
<keyword evidence="3" id="KW-1185">Reference proteome</keyword>
<dbReference type="Proteomes" id="UP000281553">
    <property type="component" value="Unassembled WGS sequence"/>
</dbReference>
<dbReference type="PANTHER" id="PTHR23185">
    <property type="entry name" value="PROTEIN VIRILIZER HOMOLOG"/>
    <property type="match status" value="1"/>
</dbReference>
<dbReference type="PANTHER" id="PTHR23185:SF0">
    <property type="entry name" value="PROTEIN VIRILIZER HOMOLOG"/>
    <property type="match status" value="1"/>
</dbReference>
<dbReference type="GO" id="GO:0003723">
    <property type="term" value="F:RNA binding"/>
    <property type="evidence" value="ECO:0007669"/>
    <property type="project" value="TreeGrafter"/>
</dbReference>
<feature type="compositionally biased region" description="Low complexity" evidence="1">
    <location>
        <begin position="1"/>
        <end position="14"/>
    </location>
</feature>
<evidence type="ECO:0000313" key="3">
    <source>
        <dbReference type="Proteomes" id="UP000281553"/>
    </source>
</evidence>
<proteinExistence type="predicted"/>
<evidence type="ECO:0000256" key="1">
    <source>
        <dbReference type="SAM" id="MobiDB-lite"/>
    </source>
</evidence>
<sequence>MPITTTSATSTSVTPNVGSSTNEAESKTDSTGEPVCSKAPTDLGTLFEDGEIRDFEYESISSNEDPFSESEEHEATSISAKNFALVEQSDPLLGKWKFDPYSFVDAAPETLPATARLRLPDPSLTLFETYCWLLLKPTPTASEEVEAETTVTTAGGDNVPDDLAPPFTDALQAKLDADFLLNSLLAGSNFQSLATSQIFQTTKPGLLHPVSPIAMVWPCLAQAIDGPLQIGCEPLPKCNLEIPTWRSTEEMTQHCQVGSRTDGPRNRLRLATLEQTRSIILLVLQLALSNAHVLLLTPSILSSSWVLTMEKLVDILPSGLAYLSLNEADAYEFVITCLVVWTYAGLDLDSALTQSDSTFILRHLRAGIELAGVILSTTSEDALHALLDLLESPLMSGPLRVAVVEALDRSTRLPIGLDAFFGRKTSPEEADRKIKMEVEMKEAGATKMECSDDADHDGGGDDAKALFEQPHNLTPYQRLVLFMSTNKASGMEFILSASTHAAVASQRLLTKLHVYELLLEFDEFCVELHTLPNNISTADALTLESSLQSFLNELTNILQTANTGLANPGKKLKNVLVRVDNSRSGNDAYAALCRLLLSSHFFNHLVWLLEAGFAVVSKPKPESESEVPMHFILAACLPAALRCLQTLINTPSTLLLIASNTDLTSNLLKLLLGTDSSGLLEPALLAKRELIGLELATKLEALHWVDHLIDITRQKGVAGLQAYIHDRLTEETSQTEDTQRDGLYDALFGLARLFVSTCSTRCQKDKISPPISLAPWAAQVVSGEEYFLPCLILLEAFHSYHASPSTDNANTVNESDARDGDQGKAAGGSLLDTPGKSAEAAPPTTGRRGGQRRTFLSRLGLSAELDLPTLLTTVCMGVVRYAEDVNYLEHFGPRLLQFLPPTSWEDSLTSLTPAAVFSHLRRFSDAAACWFYWLREAPSAVFYTDISSSSEEAFGWLADQLQSLCEDLDKSLDSAVSQNLTEDLLGTAESTAAVPVALHSLPPAVLLLLRFLKGHMRLPSSSADPQPPPQPVPEVIPKSLPALTTQLLVIELYSRNGLSLLSSLVERISDYLVVVSDAFCEATNPPSDIDLLVEILVLAVEVLGALLATLKKVVGGEFHDTTLVAGLCKAFAAVVYLDQSLRSPFLISRLRSGVLSALSAYAILGQDEVSLEGSSKTLWCKVCREIFSFTVSSPEFFLPGLKLLIDLLPLPLPFETLFEPSPSDLKNLQASRIWWCRLLLRLPVELCGLLELLSPSPRSGPVFLTLRSLVDRVANLGPPIASMLASSTVDILLDLFSSAQLADKTKEQTAAPREDSSGDTINDSAQAASGAGSVVNELFTPGCLLTAGAKLVLGTPSTPPTHESGHASPSPAAAVDCIDALLDHKLGVPPVLPSSASAEEIQNWECANHLPNTQFLDSLTGLLLVYLDHPDRDLSSLLNVLQILQRLCSHDHGFTLLQKDHISVGSADDVALSPTGSSSCKLLRRCHLCGAQLRQLLHRTGQEPNPVRDLSSLLEVSCLPAISVL</sequence>